<keyword evidence="9" id="KW-0282">Flagellum</keyword>
<name>A0A2S4HB38_9GAMM</name>
<evidence type="ECO:0000256" key="3">
    <source>
        <dbReference type="ARBA" id="ARBA00022989"/>
    </source>
</evidence>
<evidence type="ECO:0000256" key="5">
    <source>
        <dbReference type="ARBA" id="ARBA00023143"/>
    </source>
</evidence>
<comment type="similarity">
    <text evidence="6 7">Belongs to the FliO/MopB family.</text>
</comment>
<comment type="caution">
    <text evidence="9">The sequence shown here is derived from an EMBL/GenBank/DDBJ whole genome shotgun (WGS) entry which is preliminary data.</text>
</comment>
<dbReference type="AlphaFoldDB" id="A0A2S4HB38"/>
<proteinExistence type="inferred from homology"/>
<evidence type="ECO:0000256" key="6">
    <source>
        <dbReference type="ARBA" id="ARBA00037937"/>
    </source>
</evidence>
<evidence type="ECO:0000256" key="2">
    <source>
        <dbReference type="ARBA" id="ARBA00022692"/>
    </source>
</evidence>
<accession>A0A2S4HB38</accession>
<feature type="chain" id="PRO_5015639260" description="Flagellar protein" evidence="8">
    <location>
        <begin position="31"/>
        <end position="162"/>
    </location>
</feature>
<organism evidence="9 10">
    <name type="scientific">Zhongshania marina</name>
    <dbReference type="NCBI Taxonomy" id="2304603"/>
    <lineage>
        <taxon>Bacteria</taxon>
        <taxon>Pseudomonadati</taxon>
        <taxon>Pseudomonadota</taxon>
        <taxon>Gammaproteobacteria</taxon>
        <taxon>Cellvibrionales</taxon>
        <taxon>Spongiibacteraceae</taxon>
        <taxon>Zhongshania</taxon>
    </lineage>
</organism>
<evidence type="ECO:0000313" key="9">
    <source>
        <dbReference type="EMBL" id="POP51180.1"/>
    </source>
</evidence>
<keyword evidence="8" id="KW-0732">Signal</keyword>
<dbReference type="OrthoDB" id="5741235at2"/>
<sequence length="162" mass="16981">MRQSVACLTLSAIRLPLSLAAAVLSQSLWAEELATKSAPAANLPAGPSFDVTGMIGSLLFVILCIVGLMWLLKRSRLVAATGQSGVSLVSQIPLSMKEKLIVVQVGDEKLLLGCTAAAINTLHSWPSAPDDENTKPPESAFAKLLAKRQLTAASSSKTGEQL</sequence>
<dbReference type="PANTHER" id="PTHR38766:SF1">
    <property type="entry name" value="FLAGELLAR PROTEIN FLIO"/>
    <property type="match status" value="1"/>
</dbReference>
<feature type="signal peptide" evidence="8">
    <location>
        <begin position="1"/>
        <end position="30"/>
    </location>
</feature>
<evidence type="ECO:0000256" key="4">
    <source>
        <dbReference type="ARBA" id="ARBA00023136"/>
    </source>
</evidence>
<feature type="transmembrane region" description="Helical" evidence="7">
    <location>
        <begin position="54"/>
        <end position="72"/>
    </location>
</feature>
<protein>
    <recommendedName>
        <fullName evidence="7">Flagellar protein</fullName>
    </recommendedName>
</protein>
<dbReference type="GO" id="GO:0044781">
    <property type="term" value="P:bacterial-type flagellum organization"/>
    <property type="evidence" value="ECO:0007669"/>
    <property type="project" value="UniProtKB-UniRule"/>
</dbReference>
<dbReference type="InterPro" id="IPR022781">
    <property type="entry name" value="Flagellar_biosynth_FliO"/>
</dbReference>
<dbReference type="Pfam" id="PF04347">
    <property type="entry name" value="FliO"/>
    <property type="match status" value="1"/>
</dbReference>
<keyword evidence="9" id="KW-0966">Cell projection</keyword>
<comment type="subcellular location">
    <subcellularLocation>
        <location evidence="7">Cell membrane</location>
    </subcellularLocation>
    <subcellularLocation>
        <location evidence="7">Bacterial flagellum basal body</location>
    </subcellularLocation>
</comment>
<evidence type="ECO:0000256" key="7">
    <source>
        <dbReference type="RuleBase" id="RU362064"/>
    </source>
</evidence>
<dbReference type="NCBIfam" id="TIGR03500">
    <property type="entry name" value="FliO_TIGR"/>
    <property type="match status" value="1"/>
</dbReference>
<dbReference type="PANTHER" id="PTHR38766">
    <property type="entry name" value="FLAGELLAR PROTEIN FLIO"/>
    <property type="match status" value="1"/>
</dbReference>
<keyword evidence="9" id="KW-0969">Cilium</keyword>
<dbReference type="RefSeq" id="WP_103685827.1">
    <property type="nucleotide sequence ID" value="NZ_PQGG01000042.1"/>
</dbReference>
<gene>
    <name evidence="9" type="primary">fliO</name>
    <name evidence="9" type="ORF">C0068_17825</name>
</gene>
<dbReference type="EMBL" id="PQGG01000042">
    <property type="protein sequence ID" value="POP51180.1"/>
    <property type="molecule type" value="Genomic_DNA"/>
</dbReference>
<dbReference type="GO" id="GO:0009425">
    <property type="term" value="C:bacterial-type flagellum basal body"/>
    <property type="evidence" value="ECO:0007669"/>
    <property type="project" value="UniProtKB-SubCell"/>
</dbReference>
<dbReference type="Proteomes" id="UP000237222">
    <property type="component" value="Unassembled WGS sequence"/>
</dbReference>
<evidence type="ECO:0000256" key="8">
    <source>
        <dbReference type="SAM" id="SignalP"/>
    </source>
</evidence>
<keyword evidence="5 7" id="KW-0975">Bacterial flagellum</keyword>
<reference evidence="9" key="1">
    <citation type="submission" date="2018-01" db="EMBL/GenBank/DDBJ databases">
        <authorList>
            <person name="Yu X.-D."/>
        </authorList>
    </citation>
    <scope>NUCLEOTIDE SEQUENCE</scope>
    <source>
        <strain evidence="9">ZX-21</strain>
    </source>
</reference>
<keyword evidence="4 7" id="KW-0472">Membrane</keyword>
<keyword evidence="1 7" id="KW-1003">Cell membrane</keyword>
<evidence type="ECO:0000313" key="10">
    <source>
        <dbReference type="Proteomes" id="UP000237222"/>
    </source>
</evidence>
<keyword evidence="2 7" id="KW-0812">Transmembrane</keyword>
<dbReference type="InterPro" id="IPR052205">
    <property type="entry name" value="FliO/MopB"/>
</dbReference>
<keyword evidence="3 7" id="KW-1133">Transmembrane helix</keyword>
<evidence type="ECO:0000256" key="1">
    <source>
        <dbReference type="ARBA" id="ARBA00022475"/>
    </source>
</evidence>
<dbReference type="GO" id="GO:0005886">
    <property type="term" value="C:plasma membrane"/>
    <property type="evidence" value="ECO:0007669"/>
    <property type="project" value="UniProtKB-SubCell"/>
</dbReference>